<evidence type="ECO:0000313" key="3">
    <source>
        <dbReference type="EMBL" id="KAK0708179.1"/>
    </source>
</evidence>
<name>A0AA40A2N4_9PEZI</name>
<dbReference type="Proteomes" id="UP001172102">
    <property type="component" value="Unassembled WGS sequence"/>
</dbReference>
<feature type="chain" id="PRO_5041403790" description="Secreted protein" evidence="2">
    <location>
        <begin position="24"/>
        <end position="224"/>
    </location>
</feature>
<evidence type="ECO:0000256" key="1">
    <source>
        <dbReference type="SAM" id="MobiDB-lite"/>
    </source>
</evidence>
<feature type="signal peptide" evidence="2">
    <location>
        <begin position="1"/>
        <end position="23"/>
    </location>
</feature>
<dbReference type="AlphaFoldDB" id="A0AA40A2N4"/>
<proteinExistence type="predicted"/>
<reference evidence="3" key="1">
    <citation type="submission" date="2023-06" db="EMBL/GenBank/DDBJ databases">
        <title>Genome-scale phylogeny and comparative genomics of the fungal order Sordariales.</title>
        <authorList>
            <consortium name="Lawrence Berkeley National Laboratory"/>
            <person name="Hensen N."/>
            <person name="Bonometti L."/>
            <person name="Westerberg I."/>
            <person name="Brannstrom I.O."/>
            <person name="Guillou S."/>
            <person name="Cros-Aarteil S."/>
            <person name="Calhoun S."/>
            <person name="Haridas S."/>
            <person name="Kuo A."/>
            <person name="Mondo S."/>
            <person name="Pangilinan J."/>
            <person name="Riley R."/>
            <person name="Labutti K."/>
            <person name="Andreopoulos B."/>
            <person name="Lipzen A."/>
            <person name="Chen C."/>
            <person name="Yanf M."/>
            <person name="Daum C."/>
            <person name="Ng V."/>
            <person name="Clum A."/>
            <person name="Steindorff A."/>
            <person name="Ohm R."/>
            <person name="Martin F."/>
            <person name="Silar P."/>
            <person name="Natvig D."/>
            <person name="Lalanne C."/>
            <person name="Gautier V."/>
            <person name="Ament-Velasquez S.L."/>
            <person name="Kruys A."/>
            <person name="Hutchinson M.I."/>
            <person name="Powell A.J."/>
            <person name="Barry K."/>
            <person name="Miller A.N."/>
            <person name="Grigoriev I.V."/>
            <person name="Debuchy R."/>
            <person name="Gladieux P."/>
            <person name="Thoren M.H."/>
            <person name="Johannesson H."/>
        </authorList>
    </citation>
    <scope>NUCLEOTIDE SEQUENCE</scope>
    <source>
        <strain evidence="3">SMH4607-1</strain>
    </source>
</reference>
<accession>A0AA40A2N4</accession>
<feature type="region of interest" description="Disordered" evidence="1">
    <location>
        <begin position="63"/>
        <end position="90"/>
    </location>
</feature>
<organism evidence="3 4">
    <name type="scientific">Lasiosphaeris hirsuta</name>
    <dbReference type="NCBI Taxonomy" id="260670"/>
    <lineage>
        <taxon>Eukaryota</taxon>
        <taxon>Fungi</taxon>
        <taxon>Dikarya</taxon>
        <taxon>Ascomycota</taxon>
        <taxon>Pezizomycotina</taxon>
        <taxon>Sordariomycetes</taxon>
        <taxon>Sordariomycetidae</taxon>
        <taxon>Sordariales</taxon>
        <taxon>Lasiosphaeriaceae</taxon>
        <taxon>Lasiosphaeris</taxon>
    </lineage>
</organism>
<evidence type="ECO:0000313" key="4">
    <source>
        <dbReference type="Proteomes" id="UP001172102"/>
    </source>
</evidence>
<evidence type="ECO:0000256" key="2">
    <source>
        <dbReference type="SAM" id="SignalP"/>
    </source>
</evidence>
<sequence>MRSLRRTWSPFFFLRLFFGNVKTKQSPADRSSLPKEQVFFLVPSEHQKPFQGRLRRWDAGRFRLRTGNENSPRQDPKRGRGSTPFPSPTHTPNLYRATVRPYTLLLTRVLCVCARCSWPPAGYGMSSGLHGMVTALSVGAWDFCWSPTAHHVKYRPGLHRHGIPPPTDTLSMRSQRCTVIEAFPVTAWPFVLCFDHSHHAPSKRNFSLRLVSRLMPSNKTSTYT</sequence>
<keyword evidence="4" id="KW-1185">Reference proteome</keyword>
<gene>
    <name evidence="3" type="ORF">B0H67DRAFT_331233</name>
</gene>
<keyword evidence="2" id="KW-0732">Signal</keyword>
<evidence type="ECO:0008006" key="5">
    <source>
        <dbReference type="Google" id="ProtNLM"/>
    </source>
</evidence>
<comment type="caution">
    <text evidence="3">The sequence shown here is derived from an EMBL/GenBank/DDBJ whole genome shotgun (WGS) entry which is preliminary data.</text>
</comment>
<protein>
    <recommendedName>
        <fullName evidence="5">Secreted protein</fullName>
    </recommendedName>
</protein>
<dbReference type="EMBL" id="JAUKUA010000006">
    <property type="protein sequence ID" value="KAK0708179.1"/>
    <property type="molecule type" value="Genomic_DNA"/>
</dbReference>